<dbReference type="Pfam" id="PF12937">
    <property type="entry name" value="F-box-like"/>
    <property type="match status" value="1"/>
</dbReference>
<feature type="compositionally biased region" description="Basic and acidic residues" evidence="1">
    <location>
        <begin position="98"/>
        <end position="109"/>
    </location>
</feature>
<dbReference type="SUPFAM" id="SSF52047">
    <property type="entry name" value="RNI-like"/>
    <property type="match status" value="1"/>
</dbReference>
<dbReference type="Gene3D" id="3.80.10.10">
    <property type="entry name" value="Ribonuclease Inhibitor"/>
    <property type="match status" value="1"/>
</dbReference>
<accession>A0A9D4UET9</accession>
<evidence type="ECO:0000313" key="4">
    <source>
        <dbReference type="Proteomes" id="UP000886520"/>
    </source>
</evidence>
<dbReference type="SUPFAM" id="SSF81383">
    <property type="entry name" value="F-box domain"/>
    <property type="match status" value="1"/>
</dbReference>
<dbReference type="InterPro" id="IPR032675">
    <property type="entry name" value="LRR_dom_sf"/>
</dbReference>
<proteinExistence type="predicted"/>
<evidence type="ECO:0000259" key="2">
    <source>
        <dbReference type="PROSITE" id="PS50181"/>
    </source>
</evidence>
<gene>
    <name evidence="3" type="ORF">GOP47_0018520</name>
</gene>
<dbReference type="AlphaFoldDB" id="A0A9D4UET9"/>
<dbReference type="OrthoDB" id="10044893at2759"/>
<dbReference type="PROSITE" id="PS50181">
    <property type="entry name" value="FBOX"/>
    <property type="match status" value="1"/>
</dbReference>
<evidence type="ECO:0000256" key="1">
    <source>
        <dbReference type="SAM" id="MobiDB-lite"/>
    </source>
</evidence>
<dbReference type="PANTHER" id="PTHR13382">
    <property type="entry name" value="MITOCHONDRIAL ATP SYNTHASE COUPLING FACTOR B"/>
    <property type="match status" value="1"/>
</dbReference>
<comment type="caution">
    <text evidence="3">The sequence shown here is derived from an EMBL/GenBank/DDBJ whole genome shotgun (WGS) entry which is preliminary data.</text>
</comment>
<dbReference type="GO" id="GO:0005737">
    <property type="term" value="C:cytoplasm"/>
    <property type="evidence" value="ECO:0007669"/>
    <property type="project" value="TreeGrafter"/>
</dbReference>
<feature type="domain" description="F-box" evidence="2">
    <location>
        <begin position="123"/>
        <end position="170"/>
    </location>
</feature>
<name>A0A9D4UET9_ADICA</name>
<dbReference type="Proteomes" id="UP000886520">
    <property type="component" value="Chromosome 18"/>
</dbReference>
<protein>
    <recommendedName>
        <fullName evidence="2">F-box domain-containing protein</fullName>
    </recommendedName>
</protein>
<organism evidence="3 4">
    <name type="scientific">Adiantum capillus-veneris</name>
    <name type="common">Maidenhair fern</name>
    <dbReference type="NCBI Taxonomy" id="13818"/>
    <lineage>
        <taxon>Eukaryota</taxon>
        <taxon>Viridiplantae</taxon>
        <taxon>Streptophyta</taxon>
        <taxon>Embryophyta</taxon>
        <taxon>Tracheophyta</taxon>
        <taxon>Polypodiopsida</taxon>
        <taxon>Polypodiidae</taxon>
        <taxon>Polypodiales</taxon>
        <taxon>Pteridineae</taxon>
        <taxon>Pteridaceae</taxon>
        <taxon>Vittarioideae</taxon>
        <taxon>Adiantum</taxon>
    </lineage>
</organism>
<sequence length="414" mass="46605">MADVVHASEMHNRFVTRVVMTEEDCSRATVQPVSLFALSCSGEVLAMRFMAEKDANSNLNVIPVWHLSLEDIEQFVTIKAQDRGIVIQVSKMEGTDQTSRDSQEGKTSERTSPSNVEQTAEDTNKPLQLPAEALYYALPYMNLQELLSMEQVCRASREWVRDGVLLWRRLHLEEPLNYSVTDEVLCCLSKRSNGQLECLCLVDCVGITEAAVEKVVLMSPRLTKLFLPGCTGISADFVVKIVKVHTGLWGGIMPGLKELKLRNIRGVTDHHLQTLATIMGMPVVSNLVTKPQFFHEDDYPRVRDLQQRPIDVEVCPKCRDVGMVYDCTRLECQAKQECRACAGCTVRCNECGVCLQDDEHNETVCFDVMCLNCWLRLPKCAECHRPACGRHLDHSFEHPQFDAYNTIECGSLDG</sequence>
<reference evidence="3" key="1">
    <citation type="submission" date="2021-01" db="EMBL/GenBank/DDBJ databases">
        <title>Adiantum capillus-veneris genome.</title>
        <authorList>
            <person name="Fang Y."/>
            <person name="Liao Q."/>
        </authorList>
    </citation>
    <scope>NUCLEOTIDE SEQUENCE</scope>
    <source>
        <strain evidence="3">H3</strain>
        <tissue evidence="3">Leaf</tissue>
    </source>
</reference>
<dbReference type="InterPro" id="IPR036047">
    <property type="entry name" value="F-box-like_dom_sf"/>
</dbReference>
<keyword evidence="4" id="KW-1185">Reference proteome</keyword>
<dbReference type="PANTHER" id="PTHR13382:SF16">
    <property type="entry name" value="F-BOX PROTEIN SKIP28"/>
    <property type="match status" value="1"/>
</dbReference>
<feature type="region of interest" description="Disordered" evidence="1">
    <location>
        <begin position="90"/>
        <end position="123"/>
    </location>
</feature>
<dbReference type="InterPro" id="IPR001810">
    <property type="entry name" value="F-box_dom"/>
</dbReference>
<dbReference type="InterPro" id="IPR050648">
    <property type="entry name" value="F-box_LRR-repeat"/>
</dbReference>
<evidence type="ECO:0000313" key="3">
    <source>
        <dbReference type="EMBL" id="KAI5065896.1"/>
    </source>
</evidence>
<dbReference type="EMBL" id="JABFUD020000018">
    <property type="protein sequence ID" value="KAI5065896.1"/>
    <property type="molecule type" value="Genomic_DNA"/>
</dbReference>